<organism evidence="1 2">
    <name type="scientific">Bartonella apihabitans</name>
    <dbReference type="NCBI Taxonomy" id="2750929"/>
    <lineage>
        <taxon>Bacteria</taxon>
        <taxon>Pseudomonadati</taxon>
        <taxon>Pseudomonadota</taxon>
        <taxon>Alphaproteobacteria</taxon>
        <taxon>Hyphomicrobiales</taxon>
        <taxon>Bartonellaceae</taxon>
        <taxon>Bartonella</taxon>
    </lineage>
</organism>
<protein>
    <submittedName>
        <fullName evidence="1">Uncharacterized protein</fullName>
    </submittedName>
</protein>
<evidence type="ECO:0000313" key="2">
    <source>
        <dbReference type="Proteomes" id="UP000189660"/>
    </source>
</evidence>
<reference evidence="1 2" key="1">
    <citation type="submission" date="2016-11" db="EMBL/GenBank/DDBJ databases">
        <title>Comparative genomics of Bartonella apis.</title>
        <authorList>
            <person name="Engel P."/>
        </authorList>
    </citation>
    <scope>NUCLEOTIDE SEQUENCE [LARGE SCALE GENOMIC DNA]</scope>
    <source>
        <strain evidence="1 2">BBC0178</strain>
    </source>
</reference>
<dbReference type="Proteomes" id="UP000189660">
    <property type="component" value="Chromosome"/>
</dbReference>
<gene>
    <name evidence="1" type="ORF">BBC0178_007930</name>
</gene>
<dbReference type="KEGG" id="bapa:BBC0178_007930"/>
<dbReference type="AlphaFoldDB" id="A0A1U9MAE8"/>
<name>A0A1U9MAE8_9HYPH</name>
<dbReference type="EMBL" id="CP015820">
    <property type="protein sequence ID" value="AQT42285.1"/>
    <property type="molecule type" value="Genomic_DNA"/>
</dbReference>
<accession>A0A1U9MAE8</accession>
<evidence type="ECO:0000313" key="1">
    <source>
        <dbReference type="EMBL" id="AQT42285.1"/>
    </source>
</evidence>
<proteinExistence type="predicted"/>
<keyword evidence="2" id="KW-1185">Reference proteome</keyword>
<sequence>MYWNPFLFCVAEKLKNDLKKEIKFLPIGPYDQNSERDFEDEGLEIEKGVYLHGDDTGWRISSSPNDSAQCSEELIKRFKDKNDLAPLFNNDDVASSDDEKGIIVLRGEDKDVDFKIDGWDETCRFYDKVDRIDYIVKFFKNRVS</sequence>